<sequence>MVEFKFSEPPVGNGADDISNECQRQLQPIVSEIVRAAAAAGWNQKDVLLAMVDVAWDLYEKRRGDL</sequence>
<dbReference type="Proteomes" id="UP000199101">
    <property type="component" value="Unassembled WGS sequence"/>
</dbReference>
<dbReference type="OrthoDB" id="8378248at2"/>
<reference evidence="2" key="1">
    <citation type="submission" date="2016-08" db="EMBL/GenBank/DDBJ databases">
        <authorList>
            <person name="Varghese N."/>
            <person name="Submissions Spin"/>
        </authorList>
    </citation>
    <scope>NUCLEOTIDE SEQUENCE [LARGE SCALE GENOMIC DNA]</scope>
    <source>
        <strain evidence="2">HAMBI 2975</strain>
    </source>
</reference>
<evidence type="ECO:0000313" key="2">
    <source>
        <dbReference type="Proteomes" id="UP000199101"/>
    </source>
</evidence>
<dbReference type="AlphaFoldDB" id="A0A1C3W3I9"/>
<name>A0A1C3W3I9_9HYPH</name>
<dbReference type="EMBL" id="FMAG01000004">
    <property type="protein sequence ID" value="SCB34364.1"/>
    <property type="molecule type" value="Genomic_DNA"/>
</dbReference>
<proteinExistence type="predicted"/>
<gene>
    <name evidence="1" type="ORF">GA0061103_4760</name>
</gene>
<accession>A0A1C3W3I9</accession>
<protein>
    <submittedName>
        <fullName evidence="1">Uncharacterized protein</fullName>
    </submittedName>
</protein>
<evidence type="ECO:0000313" key="1">
    <source>
        <dbReference type="EMBL" id="SCB34364.1"/>
    </source>
</evidence>
<keyword evidence="2" id="KW-1185">Reference proteome</keyword>
<organism evidence="1 2">
    <name type="scientific">Rhizobium multihospitium</name>
    <dbReference type="NCBI Taxonomy" id="410764"/>
    <lineage>
        <taxon>Bacteria</taxon>
        <taxon>Pseudomonadati</taxon>
        <taxon>Pseudomonadota</taxon>
        <taxon>Alphaproteobacteria</taxon>
        <taxon>Hyphomicrobiales</taxon>
        <taxon>Rhizobiaceae</taxon>
        <taxon>Rhizobium/Agrobacterium group</taxon>
        <taxon>Rhizobium</taxon>
    </lineage>
</organism>